<reference evidence="1" key="2">
    <citation type="submission" date="2023-07" db="EMBL/GenBank/DDBJ databases">
        <authorList>
            <person name="Bai X.-H."/>
            <person name="Wang H.-H."/>
            <person name="Wang J."/>
            <person name="Ma M.-Y."/>
            <person name="Hu H.-H."/>
            <person name="Song Z.-L."/>
            <person name="Ma H.-G."/>
            <person name="Fan Y."/>
            <person name="Du C.-Y."/>
            <person name="Xu J.-C."/>
        </authorList>
    </citation>
    <scope>NUCLEOTIDE SEQUENCE</scope>
    <source>
        <strain evidence="1">CZ1</strain>
    </source>
</reference>
<name>A0AA96WZI7_LEPBY</name>
<reference evidence="1" key="1">
    <citation type="journal article" date="2023" name="Plants (Basel)">
        <title>Genomic Analysis of Leptolyngbya boryana CZ1 Reveals Efficient Carbon Fixation Modules.</title>
        <authorList>
            <person name="Bai X."/>
            <person name="Wang H."/>
            <person name="Cheng W."/>
            <person name="Wang J."/>
            <person name="Ma M."/>
            <person name="Hu H."/>
            <person name="Song Z."/>
            <person name="Ma H."/>
            <person name="Fan Y."/>
            <person name="Du C."/>
            <person name="Xu J."/>
        </authorList>
    </citation>
    <scope>NUCLEOTIDE SEQUENCE</scope>
    <source>
        <strain evidence="1">CZ1</strain>
    </source>
</reference>
<gene>
    <name evidence="1" type="ORF">Q2T42_03990</name>
</gene>
<protein>
    <submittedName>
        <fullName evidence="1">Uncharacterized protein</fullName>
    </submittedName>
</protein>
<dbReference type="AlphaFoldDB" id="A0AA96WZI7"/>
<proteinExistence type="predicted"/>
<accession>A0AA96WZI7</accession>
<dbReference type="RefSeq" id="WP_268242564.1">
    <property type="nucleotide sequence ID" value="NZ_CP130144.1"/>
</dbReference>
<organism evidence="1">
    <name type="scientific">Leptolyngbya boryana CZ1</name>
    <dbReference type="NCBI Taxonomy" id="3060204"/>
    <lineage>
        <taxon>Bacteria</taxon>
        <taxon>Bacillati</taxon>
        <taxon>Cyanobacteriota</taxon>
        <taxon>Cyanophyceae</taxon>
        <taxon>Leptolyngbyales</taxon>
        <taxon>Leptolyngbyaceae</taxon>
        <taxon>Leptolyngbya group</taxon>
        <taxon>Leptolyngbya</taxon>
    </lineage>
</organism>
<sequence length="175" mass="19278">MLTHSRSLFTILLLTTTFVAVPLASVSLTAPVQSPPKEMSIARMGLAGIKLGMKASQVERKLGKPPQMASQASTCCGTLLYWKYPELEVHFEVPMGVRQEPNATVYSITTRSSKFATLEGVRVGDRRNKVLRIYGTPSADEDNAVFYANDQYASSLVFRFENDRVVEISAASQLN</sequence>
<evidence type="ECO:0000313" key="1">
    <source>
        <dbReference type="EMBL" id="WNZ46999.1"/>
    </source>
</evidence>
<dbReference type="EMBL" id="CP130144">
    <property type="protein sequence ID" value="WNZ46999.1"/>
    <property type="molecule type" value="Genomic_DNA"/>
</dbReference>